<organism evidence="1 2">
    <name type="scientific">Jatropha curcas</name>
    <name type="common">Barbados nut</name>
    <dbReference type="NCBI Taxonomy" id="180498"/>
    <lineage>
        <taxon>Eukaryota</taxon>
        <taxon>Viridiplantae</taxon>
        <taxon>Streptophyta</taxon>
        <taxon>Embryophyta</taxon>
        <taxon>Tracheophyta</taxon>
        <taxon>Spermatophyta</taxon>
        <taxon>Magnoliopsida</taxon>
        <taxon>eudicotyledons</taxon>
        <taxon>Gunneridae</taxon>
        <taxon>Pentapetalae</taxon>
        <taxon>rosids</taxon>
        <taxon>fabids</taxon>
        <taxon>Malpighiales</taxon>
        <taxon>Euphorbiaceae</taxon>
        <taxon>Crotonoideae</taxon>
        <taxon>Jatropheae</taxon>
        <taxon>Jatropha</taxon>
    </lineage>
</organism>
<evidence type="ECO:0000313" key="2">
    <source>
        <dbReference type="Proteomes" id="UP000027138"/>
    </source>
</evidence>
<evidence type="ECO:0000313" key="1">
    <source>
        <dbReference type="EMBL" id="KDP45969.1"/>
    </source>
</evidence>
<name>A0A067LNC1_JATCU</name>
<gene>
    <name evidence="1" type="ORF">JCGZ_11872</name>
</gene>
<dbReference type="EMBL" id="KK914224">
    <property type="protein sequence ID" value="KDP45969.1"/>
    <property type="molecule type" value="Genomic_DNA"/>
</dbReference>
<proteinExistence type="predicted"/>
<keyword evidence="2" id="KW-1185">Reference proteome</keyword>
<dbReference type="Proteomes" id="UP000027138">
    <property type="component" value="Unassembled WGS sequence"/>
</dbReference>
<dbReference type="AlphaFoldDB" id="A0A067LNC1"/>
<sequence length="153" mass="16855">MRVSPIGMWENAGLDKHTLLILGSSDEKFKDPNSVRGGASAKAECVYGNLPPLQPLLDHHILMGSRPCRTCHQSKKIDQKMALRMSNKLKANHYSSAEKAEQALKRRGGGGLLAQILPNSETSATSPKEVWPRCFHEGQSCYMLFGCARSISF</sequence>
<reference evidence="1 2" key="1">
    <citation type="journal article" date="2014" name="PLoS ONE">
        <title>Global Analysis of Gene Expression Profiles in Physic Nut (Jatropha curcas L.) Seedlings Exposed to Salt Stress.</title>
        <authorList>
            <person name="Zhang L."/>
            <person name="Zhang C."/>
            <person name="Wu P."/>
            <person name="Chen Y."/>
            <person name="Li M."/>
            <person name="Jiang H."/>
            <person name="Wu G."/>
        </authorList>
    </citation>
    <scope>NUCLEOTIDE SEQUENCE [LARGE SCALE GENOMIC DNA]</scope>
    <source>
        <strain evidence="2">cv. GZQX0401</strain>
        <tissue evidence="1">Young leaves</tissue>
    </source>
</reference>
<protein>
    <submittedName>
        <fullName evidence="1">Uncharacterized protein</fullName>
    </submittedName>
</protein>
<accession>A0A067LNC1</accession>